<evidence type="ECO:0000259" key="2">
    <source>
        <dbReference type="PROSITE" id="PS50011"/>
    </source>
</evidence>
<dbReference type="GO" id="GO:0005524">
    <property type="term" value="F:ATP binding"/>
    <property type="evidence" value="ECO:0007669"/>
    <property type="project" value="InterPro"/>
</dbReference>
<evidence type="ECO:0000256" key="1">
    <source>
        <dbReference type="SAM" id="MobiDB-lite"/>
    </source>
</evidence>
<gene>
    <name evidence="3" type="ORF">SHKM778_40290</name>
</gene>
<proteinExistence type="predicted"/>
<organism evidence="3">
    <name type="scientific">Streptomyces haneummycinicus</name>
    <dbReference type="NCBI Taxonomy" id="3074435"/>
    <lineage>
        <taxon>Bacteria</taxon>
        <taxon>Bacillati</taxon>
        <taxon>Actinomycetota</taxon>
        <taxon>Actinomycetes</taxon>
        <taxon>Kitasatosporales</taxon>
        <taxon>Streptomycetaceae</taxon>
        <taxon>Streptomyces</taxon>
    </lineage>
</organism>
<feature type="domain" description="Protein kinase" evidence="2">
    <location>
        <begin position="1"/>
        <end position="161"/>
    </location>
</feature>
<dbReference type="InterPro" id="IPR011009">
    <property type="entry name" value="Kinase-like_dom_sf"/>
</dbReference>
<dbReference type="EMBL" id="AP035768">
    <property type="protein sequence ID" value="BFO17641.1"/>
    <property type="molecule type" value="Genomic_DNA"/>
</dbReference>
<feature type="region of interest" description="Disordered" evidence="1">
    <location>
        <begin position="116"/>
        <end position="139"/>
    </location>
</feature>
<reference evidence="3" key="1">
    <citation type="submission" date="2024-06" db="EMBL/GenBank/DDBJ databases">
        <authorList>
            <consortium name="consrtm"/>
            <person name="Uemura M."/>
            <person name="Terahara T."/>
        </authorList>
    </citation>
    <scope>NUCLEOTIDE SEQUENCE</scope>
    <source>
        <strain evidence="3">KM77-8</strain>
    </source>
</reference>
<protein>
    <recommendedName>
        <fullName evidence="2">Protein kinase domain-containing protein</fullName>
    </recommendedName>
</protein>
<feature type="compositionally biased region" description="Polar residues" evidence="1">
    <location>
        <begin position="117"/>
        <end position="129"/>
    </location>
</feature>
<name>A0AAT9HJN1_9ACTN</name>
<dbReference type="AlphaFoldDB" id="A0AAT9HJN1"/>
<dbReference type="Gene3D" id="1.10.510.10">
    <property type="entry name" value="Transferase(Phosphotransferase) domain 1"/>
    <property type="match status" value="1"/>
</dbReference>
<dbReference type="GO" id="GO:0004672">
    <property type="term" value="F:protein kinase activity"/>
    <property type="evidence" value="ECO:0007669"/>
    <property type="project" value="InterPro"/>
</dbReference>
<dbReference type="PROSITE" id="PS50011">
    <property type="entry name" value="PROTEIN_KINASE_DOM"/>
    <property type="match status" value="1"/>
</dbReference>
<sequence length="161" mass="16888">MPSRVLRTTESVARVCPGRIATVVDAVVESGFLWTVYAWIDGTSLDEVLAEEGTFSRARAARVALELLDVLDAAHAESVTHGELSPGQVFLRADGPLVVTGYGLAGATSVPRLTAPSYASPSRPATSGSGPPPICGRWARSSTRCWRGVRRSGTADGPGPR</sequence>
<dbReference type="SUPFAM" id="SSF56112">
    <property type="entry name" value="Protein kinase-like (PK-like)"/>
    <property type="match status" value="1"/>
</dbReference>
<reference evidence="3" key="2">
    <citation type="submission" date="2024-07" db="EMBL/GenBank/DDBJ databases">
        <title>Streptomyces haneummycinica sp. nov., a new antibiotic-producing actinobacterium isolated from marine sediment.</title>
        <authorList>
            <person name="Uemura M."/>
            <person name="Hamada M."/>
            <person name="Hirano S."/>
            <person name="Kobayashi K."/>
            <person name="Ohshiro T."/>
            <person name="Kobayashi T."/>
            <person name="Terahara T."/>
        </authorList>
    </citation>
    <scope>NUCLEOTIDE SEQUENCE</scope>
    <source>
        <strain evidence="3">KM77-8</strain>
    </source>
</reference>
<evidence type="ECO:0000313" key="3">
    <source>
        <dbReference type="EMBL" id="BFO17641.1"/>
    </source>
</evidence>
<dbReference type="InterPro" id="IPR000719">
    <property type="entry name" value="Prot_kinase_dom"/>
</dbReference>
<accession>A0AAT9HJN1</accession>